<evidence type="ECO:0000259" key="2">
    <source>
        <dbReference type="Pfam" id="PF07993"/>
    </source>
</evidence>
<dbReference type="GO" id="GO:0080019">
    <property type="term" value="F:alcohol-forming very long-chain fatty acyl-CoA reductase activity"/>
    <property type="evidence" value="ECO:0007669"/>
    <property type="project" value="InterPro"/>
</dbReference>
<dbReference type="Gene3D" id="3.40.50.720">
    <property type="entry name" value="NAD(P)-binding Rossmann-like Domain"/>
    <property type="match status" value="1"/>
</dbReference>
<dbReference type="PANTHER" id="PTHR11011">
    <property type="entry name" value="MALE STERILITY PROTEIN 2-RELATED"/>
    <property type="match status" value="1"/>
</dbReference>
<keyword evidence="1" id="KW-0444">Lipid biosynthesis</keyword>
<dbReference type="GO" id="GO:0005777">
    <property type="term" value="C:peroxisome"/>
    <property type="evidence" value="ECO:0007669"/>
    <property type="project" value="TreeGrafter"/>
</dbReference>
<reference evidence="3" key="1">
    <citation type="journal article" date="2020" name="J Insects Food Feed">
        <title>The yellow mealworm (Tenebrio molitor) genome: a resource for the emerging insects as food and feed industry.</title>
        <authorList>
            <person name="Eriksson T."/>
            <person name="Andere A."/>
            <person name="Kelstrup H."/>
            <person name="Emery V."/>
            <person name="Picard C."/>
        </authorList>
    </citation>
    <scope>NUCLEOTIDE SEQUENCE</scope>
    <source>
        <strain evidence="3">Stoneville</strain>
        <tissue evidence="3">Whole head</tissue>
    </source>
</reference>
<evidence type="ECO:0000313" key="3">
    <source>
        <dbReference type="EMBL" id="KAH0812028.1"/>
    </source>
</evidence>
<comment type="caution">
    <text evidence="3">The sequence shown here is derived from an EMBL/GenBank/DDBJ whole genome shotgun (WGS) entry which is preliminary data.</text>
</comment>
<reference evidence="3" key="2">
    <citation type="submission" date="2021-08" db="EMBL/GenBank/DDBJ databases">
        <authorList>
            <person name="Eriksson T."/>
        </authorList>
    </citation>
    <scope>NUCLEOTIDE SEQUENCE</scope>
    <source>
        <strain evidence="3">Stoneville</strain>
        <tissue evidence="3">Whole head</tissue>
    </source>
</reference>
<gene>
    <name evidence="3" type="ORF">GEV33_010763</name>
</gene>
<dbReference type="GO" id="GO:0102965">
    <property type="term" value="F:alcohol-forming long-chain fatty acyl-CoA reductase activity"/>
    <property type="evidence" value="ECO:0007669"/>
    <property type="project" value="UniProtKB-EC"/>
</dbReference>
<proteinExistence type="inferred from homology"/>
<protein>
    <recommendedName>
        <fullName evidence="1">Fatty acyl-CoA reductase</fullName>
        <ecNumber evidence="1">1.2.1.84</ecNumber>
    </recommendedName>
</protein>
<dbReference type="GO" id="GO:0035336">
    <property type="term" value="P:long-chain fatty-acyl-CoA metabolic process"/>
    <property type="evidence" value="ECO:0007669"/>
    <property type="project" value="TreeGrafter"/>
</dbReference>
<sequence length="196" mass="22128">MSPSKILDFYENQSVFITGGAGFIGKVLIEKLLRSTKVATIYVLIRAKKDKKPSARLDEILNCALFDKLREEHPDCKNRVTAISGDCTQGNLGLALEDRQELISKTNIVFHVAATVGFNENIKSAYDVNVKGTKIVLEFCKKIENLKSVVHTSTAYVQSHLDTLDEVIYDHPLHYEQAESMLERLSLEEAFRRTPR</sequence>
<name>A0A8J6HE39_TENMO</name>
<accession>A0A8J6HE39</accession>
<dbReference type="PANTHER" id="PTHR11011:SF60">
    <property type="entry name" value="FATTY ACYL-COA REDUCTASE-RELATED"/>
    <property type="match status" value="1"/>
</dbReference>
<keyword evidence="1" id="KW-0443">Lipid metabolism</keyword>
<keyword evidence="4" id="KW-1185">Reference proteome</keyword>
<dbReference type="InterPro" id="IPR013120">
    <property type="entry name" value="FAR_NAD-bd"/>
</dbReference>
<dbReference type="Pfam" id="PF07993">
    <property type="entry name" value="NAD_binding_4"/>
    <property type="match status" value="1"/>
</dbReference>
<keyword evidence="1" id="KW-0560">Oxidoreductase</keyword>
<dbReference type="EC" id="1.2.1.84" evidence="1"/>
<dbReference type="SUPFAM" id="SSF51735">
    <property type="entry name" value="NAD(P)-binding Rossmann-fold domains"/>
    <property type="match status" value="1"/>
</dbReference>
<organism evidence="3 4">
    <name type="scientific">Tenebrio molitor</name>
    <name type="common">Yellow mealworm beetle</name>
    <dbReference type="NCBI Taxonomy" id="7067"/>
    <lineage>
        <taxon>Eukaryota</taxon>
        <taxon>Metazoa</taxon>
        <taxon>Ecdysozoa</taxon>
        <taxon>Arthropoda</taxon>
        <taxon>Hexapoda</taxon>
        <taxon>Insecta</taxon>
        <taxon>Pterygota</taxon>
        <taxon>Neoptera</taxon>
        <taxon>Endopterygota</taxon>
        <taxon>Coleoptera</taxon>
        <taxon>Polyphaga</taxon>
        <taxon>Cucujiformia</taxon>
        <taxon>Tenebrionidae</taxon>
        <taxon>Tenebrio</taxon>
    </lineage>
</organism>
<evidence type="ECO:0000256" key="1">
    <source>
        <dbReference type="RuleBase" id="RU363097"/>
    </source>
</evidence>
<evidence type="ECO:0000313" key="4">
    <source>
        <dbReference type="Proteomes" id="UP000719412"/>
    </source>
</evidence>
<keyword evidence="1" id="KW-0521">NADP</keyword>
<dbReference type="AlphaFoldDB" id="A0A8J6HE39"/>
<dbReference type="InterPro" id="IPR026055">
    <property type="entry name" value="FAR"/>
</dbReference>
<dbReference type="InterPro" id="IPR036291">
    <property type="entry name" value="NAD(P)-bd_dom_sf"/>
</dbReference>
<dbReference type="Proteomes" id="UP000719412">
    <property type="component" value="Unassembled WGS sequence"/>
</dbReference>
<comment type="catalytic activity">
    <reaction evidence="1">
        <text>a long-chain fatty acyl-CoA + 2 NADPH + 2 H(+) = a long-chain primary fatty alcohol + 2 NADP(+) + CoA</text>
        <dbReference type="Rhea" id="RHEA:52716"/>
        <dbReference type="ChEBI" id="CHEBI:15378"/>
        <dbReference type="ChEBI" id="CHEBI:57287"/>
        <dbReference type="ChEBI" id="CHEBI:57783"/>
        <dbReference type="ChEBI" id="CHEBI:58349"/>
        <dbReference type="ChEBI" id="CHEBI:77396"/>
        <dbReference type="ChEBI" id="CHEBI:83139"/>
        <dbReference type="EC" id="1.2.1.84"/>
    </reaction>
</comment>
<feature type="domain" description="Thioester reductase (TE)" evidence="2">
    <location>
        <begin position="17"/>
        <end position="179"/>
    </location>
</feature>
<comment type="similarity">
    <text evidence="1">Belongs to the fatty acyl-CoA reductase family.</text>
</comment>
<comment type="function">
    <text evidence="1">Catalyzes the reduction of fatty acyl-CoA to fatty alcohols.</text>
</comment>
<dbReference type="EMBL" id="JABDTM020026353">
    <property type="protein sequence ID" value="KAH0812028.1"/>
    <property type="molecule type" value="Genomic_DNA"/>
</dbReference>